<sequence>VERAVWDKERLIWTIAINSLFELTNIIGVTGHPLVVEENAKSDGFHITIWDDYIE</sequence>
<reference evidence="1" key="1">
    <citation type="journal article" date="2015" name="Nature">
        <title>Complex archaea that bridge the gap between prokaryotes and eukaryotes.</title>
        <authorList>
            <person name="Spang A."/>
            <person name="Saw J.H."/>
            <person name="Jorgensen S.L."/>
            <person name="Zaremba-Niedzwiedzka K."/>
            <person name="Martijn J."/>
            <person name="Lind A.E."/>
            <person name="van Eijk R."/>
            <person name="Schleper C."/>
            <person name="Guy L."/>
            <person name="Ettema T.J."/>
        </authorList>
    </citation>
    <scope>NUCLEOTIDE SEQUENCE</scope>
</reference>
<dbReference type="EMBL" id="LAZR01025596">
    <property type="protein sequence ID" value="KKL71422.1"/>
    <property type="molecule type" value="Genomic_DNA"/>
</dbReference>
<proteinExistence type="predicted"/>
<organism evidence="1">
    <name type="scientific">marine sediment metagenome</name>
    <dbReference type="NCBI Taxonomy" id="412755"/>
    <lineage>
        <taxon>unclassified sequences</taxon>
        <taxon>metagenomes</taxon>
        <taxon>ecological metagenomes</taxon>
    </lineage>
</organism>
<evidence type="ECO:0000313" key="1">
    <source>
        <dbReference type="EMBL" id="KKL71422.1"/>
    </source>
</evidence>
<accession>A0A0F9H8D0</accession>
<protein>
    <submittedName>
        <fullName evidence="1">Uncharacterized protein</fullName>
    </submittedName>
</protein>
<dbReference type="AlphaFoldDB" id="A0A0F9H8D0"/>
<name>A0A0F9H8D0_9ZZZZ</name>
<feature type="non-terminal residue" evidence="1">
    <location>
        <position position="1"/>
    </location>
</feature>
<gene>
    <name evidence="1" type="ORF">LCGC14_2095020</name>
</gene>
<comment type="caution">
    <text evidence="1">The sequence shown here is derived from an EMBL/GenBank/DDBJ whole genome shotgun (WGS) entry which is preliminary data.</text>
</comment>